<accession>A0A1Y2ISK6</accession>
<feature type="transmembrane region" description="Helical" evidence="2">
    <location>
        <begin position="12"/>
        <end position="31"/>
    </location>
</feature>
<dbReference type="InterPro" id="IPR009571">
    <property type="entry name" value="SUR7/Rim9-like_fungi"/>
</dbReference>
<dbReference type="InterPro" id="IPR051380">
    <property type="entry name" value="pH-response_reg_palI/RIM9"/>
</dbReference>
<gene>
    <name evidence="3" type="ORF">PYCCODRAFT_1388728</name>
</gene>
<feature type="region of interest" description="Disordered" evidence="1">
    <location>
        <begin position="333"/>
        <end position="356"/>
    </location>
</feature>
<dbReference type="PANTHER" id="PTHR28013:SF4">
    <property type="entry name" value="MARVEL DOMAIN-CONTAINING PROTEIN"/>
    <property type="match status" value="1"/>
</dbReference>
<sequence>MGCLRPATPGFLVTLIATALLAVVSFNVPIIKSVFFLKASVTISGQTESIVFGTLGYCLTLPSGTTCSKPSVGYQLDVNALLGDNTPIKIPTVLVKWITYALVLHIVALVLAGISAVFGLLAHVREMSMTYCSTCVSGFSATVALVAFIFDLVLFFLTKTRVNDVEGGHAEMGISIWLTLAAFLLLFFAGCFYGLGRCCIRRRPKGFDRELNRPGPDNGYAEQMRLEAVKAEADRKARQLAGKPEVGLPAFQEHERQPLTSKSDEQFVEDGDQVLPYHPQQPSAGSAGFGAGTAAYSRQPSQTQPRYAGGYAQAAPGTRAVDAYYNAPAQAQTTYPTPARQGSQHTQGPSTGYSDPYALPAGAAPAAVGAAAAGSYLSTAAPYAQYGHQQQPTTASYNHPARGTSYHSAMSHQQYPSEYNATAAADPFAAQPPMPQTAFSPDAYNTTTYMHPGAGSSSPPPSGGSTNPYRAPGQYSPALAPPERNYTLGGGGYGSNVVPAMDVASSTYPHYSGPSPAPSAPSTYSTSSAYTATAPAPINTSVQQAPGMPQPTSPRGPRDPNPAHSMPSPIMQSPMHEEPEPEEAPPMYDAATAQPPGQWGAKH</sequence>
<dbReference type="GO" id="GO:0035838">
    <property type="term" value="C:growing cell tip"/>
    <property type="evidence" value="ECO:0007669"/>
    <property type="project" value="TreeGrafter"/>
</dbReference>
<feature type="region of interest" description="Disordered" evidence="1">
    <location>
        <begin position="508"/>
        <end position="603"/>
    </location>
</feature>
<dbReference type="PANTHER" id="PTHR28013">
    <property type="entry name" value="PROTEIN DCV1-RELATED"/>
    <property type="match status" value="1"/>
</dbReference>
<protein>
    <submittedName>
        <fullName evidence="3">Pali-domain-containing protein</fullName>
    </submittedName>
</protein>
<dbReference type="AlphaFoldDB" id="A0A1Y2ISK6"/>
<dbReference type="STRING" id="1353009.A0A1Y2ISK6"/>
<keyword evidence="2" id="KW-0812">Transmembrane</keyword>
<feature type="compositionally biased region" description="Low complexity" evidence="1">
    <location>
        <begin position="520"/>
        <end position="537"/>
    </location>
</feature>
<dbReference type="OrthoDB" id="3365245at2759"/>
<evidence type="ECO:0000256" key="1">
    <source>
        <dbReference type="SAM" id="MobiDB-lite"/>
    </source>
</evidence>
<dbReference type="GO" id="GO:0005886">
    <property type="term" value="C:plasma membrane"/>
    <property type="evidence" value="ECO:0007669"/>
    <property type="project" value="InterPro"/>
</dbReference>
<evidence type="ECO:0000256" key="2">
    <source>
        <dbReference type="SAM" id="Phobius"/>
    </source>
</evidence>
<evidence type="ECO:0000313" key="3">
    <source>
        <dbReference type="EMBL" id="OSD03191.1"/>
    </source>
</evidence>
<dbReference type="EMBL" id="KZ084101">
    <property type="protein sequence ID" value="OSD03191.1"/>
    <property type="molecule type" value="Genomic_DNA"/>
</dbReference>
<feature type="transmembrane region" description="Helical" evidence="2">
    <location>
        <begin position="134"/>
        <end position="156"/>
    </location>
</feature>
<feature type="transmembrane region" description="Helical" evidence="2">
    <location>
        <begin position="176"/>
        <end position="195"/>
    </location>
</feature>
<dbReference type="GO" id="GO:0032153">
    <property type="term" value="C:cell division site"/>
    <property type="evidence" value="ECO:0007669"/>
    <property type="project" value="TreeGrafter"/>
</dbReference>
<reference evidence="3 4" key="1">
    <citation type="journal article" date="2015" name="Biotechnol. Biofuels">
        <title>Enhanced degradation of softwood versus hardwood by the white-rot fungus Pycnoporus coccineus.</title>
        <authorList>
            <person name="Couturier M."/>
            <person name="Navarro D."/>
            <person name="Chevret D."/>
            <person name="Henrissat B."/>
            <person name="Piumi F."/>
            <person name="Ruiz-Duenas F.J."/>
            <person name="Martinez A.T."/>
            <person name="Grigoriev I.V."/>
            <person name="Riley R."/>
            <person name="Lipzen A."/>
            <person name="Berrin J.G."/>
            <person name="Master E.R."/>
            <person name="Rosso M.N."/>
        </authorList>
    </citation>
    <scope>NUCLEOTIDE SEQUENCE [LARGE SCALE GENOMIC DNA]</scope>
    <source>
        <strain evidence="3 4">BRFM310</strain>
    </source>
</reference>
<keyword evidence="2" id="KW-1133">Transmembrane helix</keyword>
<dbReference type="Pfam" id="PF06687">
    <property type="entry name" value="SUR7"/>
    <property type="match status" value="1"/>
</dbReference>
<feature type="region of interest" description="Disordered" evidence="1">
    <location>
        <begin position="428"/>
        <end position="487"/>
    </location>
</feature>
<feature type="transmembrane region" description="Helical" evidence="2">
    <location>
        <begin position="97"/>
        <end position="122"/>
    </location>
</feature>
<proteinExistence type="predicted"/>
<feature type="compositionally biased region" description="Polar residues" evidence="1">
    <location>
        <begin position="333"/>
        <end position="353"/>
    </location>
</feature>
<evidence type="ECO:0000313" key="4">
    <source>
        <dbReference type="Proteomes" id="UP000193067"/>
    </source>
</evidence>
<keyword evidence="2" id="KW-0472">Membrane</keyword>
<name>A0A1Y2ISK6_TRAC3</name>
<feature type="region of interest" description="Disordered" evidence="1">
    <location>
        <begin position="391"/>
        <end position="412"/>
    </location>
</feature>
<feature type="compositionally biased region" description="Polar residues" evidence="1">
    <location>
        <begin position="437"/>
        <end position="449"/>
    </location>
</feature>
<organism evidence="3 4">
    <name type="scientific">Trametes coccinea (strain BRFM310)</name>
    <name type="common">Pycnoporus coccineus</name>
    <dbReference type="NCBI Taxonomy" id="1353009"/>
    <lineage>
        <taxon>Eukaryota</taxon>
        <taxon>Fungi</taxon>
        <taxon>Dikarya</taxon>
        <taxon>Basidiomycota</taxon>
        <taxon>Agaricomycotina</taxon>
        <taxon>Agaricomycetes</taxon>
        <taxon>Polyporales</taxon>
        <taxon>Polyporaceae</taxon>
        <taxon>Trametes</taxon>
    </lineage>
</organism>
<dbReference type="Proteomes" id="UP000193067">
    <property type="component" value="Unassembled WGS sequence"/>
</dbReference>
<keyword evidence="4" id="KW-1185">Reference proteome</keyword>
<feature type="region of interest" description="Disordered" evidence="1">
    <location>
        <begin position="280"/>
        <end position="310"/>
    </location>
</feature>